<dbReference type="InterPro" id="IPR032206">
    <property type="entry name" value="DUF5025"/>
</dbReference>
<dbReference type="EMBL" id="LGIA01000206">
    <property type="protein sequence ID" value="KOH42941.1"/>
    <property type="molecule type" value="Genomic_DNA"/>
</dbReference>
<dbReference type="Proteomes" id="UP000036958">
    <property type="component" value="Unassembled WGS sequence"/>
</dbReference>
<proteinExistence type="predicted"/>
<organism evidence="1 2">
    <name type="scientific">Sunxiuqinia dokdonensis</name>
    <dbReference type="NCBI Taxonomy" id="1409788"/>
    <lineage>
        <taxon>Bacteria</taxon>
        <taxon>Pseudomonadati</taxon>
        <taxon>Bacteroidota</taxon>
        <taxon>Bacteroidia</taxon>
        <taxon>Marinilabiliales</taxon>
        <taxon>Prolixibacteraceae</taxon>
        <taxon>Sunxiuqinia</taxon>
    </lineage>
</organism>
<keyword evidence="2" id="KW-1185">Reference proteome</keyword>
<dbReference type="Pfam" id="PF16428">
    <property type="entry name" value="DUF5025"/>
    <property type="match status" value="1"/>
</dbReference>
<protein>
    <submittedName>
        <fullName evidence="1">Uncharacterized protein</fullName>
    </submittedName>
</protein>
<dbReference type="OrthoDB" id="893489at2"/>
<evidence type="ECO:0000313" key="1">
    <source>
        <dbReference type="EMBL" id="KOH42941.1"/>
    </source>
</evidence>
<dbReference type="AlphaFoldDB" id="A0A0L8V3D3"/>
<name>A0A0L8V3D3_9BACT</name>
<dbReference type="RefSeq" id="WP_157625089.1">
    <property type="nucleotide sequence ID" value="NZ_LGIA01000206.1"/>
</dbReference>
<comment type="caution">
    <text evidence="1">The sequence shown here is derived from an EMBL/GenBank/DDBJ whole genome shotgun (WGS) entry which is preliminary data.</text>
</comment>
<sequence length="199" mass="22577">MSRIRIRDLFCLAVLVAIVGCDEKNLPETKDILNSFEMEIDDVVWTSPLINGDSCYSTFYCDYHGLEDSQTYTIHADGSPAETNDTGADDFLRLRIAFVEGPGTYYLTDSEESLISSCVLLIRTRNGESTFYRNVEGDFRNVVTIEEMMPSYNLSIDGIRGVFSGVLFNIDNPNDSVVIENGHFNFEYMMGTNYYRCSY</sequence>
<reference evidence="2" key="1">
    <citation type="submission" date="2015-07" db="EMBL/GenBank/DDBJ databases">
        <title>Genome sequencing of Sunxiuqinia dokdonensis strain SK.</title>
        <authorList>
            <person name="Ahn S."/>
            <person name="Kim B.-C."/>
        </authorList>
    </citation>
    <scope>NUCLEOTIDE SEQUENCE [LARGE SCALE GENOMIC DNA]</scope>
    <source>
        <strain evidence="2">SK</strain>
    </source>
</reference>
<dbReference type="PROSITE" id="PS51257">
    <property type="entry name" value="PROKAR_LIPOPROTEIN"/>
    <property type="match status" value="1"/>
</dbReference>
<gene>
    <name evidence="1" type="ORF">NC99_42480</name>
</gene>
<evidence type="ECO:0000313" key="2">
    <source>
        <dbReference type="Proteomes" id="UP000036958"/>
    </source>
</evidence>
<accession>A0A0L8V3D3</accession>